<evidence type="ECO:0000256" key="2">
    <source>
        <dbReference type="ARBA" id="ARBA00023127"/>
    </source>
</evidence>
<dbReference type="InterPro" id="IPR036915">
    <property type="entry name" value="Cyclin-like_sf"/>
</dbReference>
<evidence type="ECO:0000259" key="5">
    <source>
        <dbReference type="SMART" id="SM00385"/>
    </source>
</evidence>
<accession>A0AAN7ZXU5</accession>
<dbReference type="NCBIfam" id="TIGR00569">
    <property type="entry name" value="ccl1"/>
    <property type="match status" value="1"/>
</dbReference>
<dbReference type="InterPro" id="IPR027081">
    <property type="entry name" value="CyclinH/Ccl1"/>
</dbReference>
<dbReference type="Pfam" id="PF16899">
    <property type="entry name" value="Cyclin_C_2"/>
    <property type="match status" value="1"/>
</dbReference>
<feature type="compositionally biased region" description="Low complexity" evidence="4">
    <location>
        <begin position="301"/>
        <end position="317"/>
    </location>
</feature>
<reference evidence="7" key="1">
    <citation type="submission" date="2023-07" db="EMBL/GenBank/DDBJ databases">
        <title>A draft genome of Kazachstania heterogenica Y-27499.</title>
        <authorList>
            <person name="Donic C."/>
            <person name="Kralova J.S."/>
            <person name="Fidel L."/>
            <person name="Ben-Dor S."/>
            <person name="Jung S."/>
        </authorList>
    </citation>
    <scope>NUCLEOTIDE SEQUENCE [LARGE SCALE GENOMIC DNA]</scope>
    <source>
        <strain evidence="7">Y27499</strain>
    </source>
</reference>
<organism evidence="6 7">
    <name type="scientific">Arxiozyma heterogenica</name>
    <dbReference type="NCBI Taxonomy" id="278026"/>
    <lineage>
        <taxon>Eukaryota</taxon>
        <taxon>Fungi</taxon>
        <taxon>Dikarya</taxon>
        <taxon>Ascomycota</taxon>
        <taxon>Saccharomycotina</taxon>
        <taxon>Saccharomycetes</taxon>
        <taxon>Saccharomycetales</taxon>
        <taxon>Saccharomycetaceae</taxon>
        <taxon>Arxiozyma</taxon>
    </lineage>
</organism>
<evidence type="ECO:0000256" key="3">
    <source>
        <dbReference type="RuleBase" id="RU000383"/>
    </source>
</evidence>
<dbReference type="Pfam" id="PF00134">
    <property type="entry name" value="Cyclin_N"/>
    <property type="match status" value="1"/>
</dbReference>
<dbReference type="EMBL" id="JAWIZZ010000045">
    <property type="protein sequence ID" value="KAK5779881.1"/>
    <property type="molecule type" value="Genomic_DNA"/>
</dbReference>
<feature type="region of interest" description="Disordered" evidence="4">
    <location>
        <begin position="297"/>
        <end position="330"/>
    </location>
</feature>
<protein>
    <recommendedName>
        <fullName evidence="5">Cyclin-like domain-containing protein</fullName>
    </recommendedName>
</protein>
<feature type="region of interest" description="Disordered" evidence="4">
    <location>
        <begin position="1"/>
        <end position="41"/>
    </location>
</feature>
<dbReference type="GO" id="GO:0070985">
    <property type="term" value="C:transcription factor TFIIK complex"/>
    <property type="evidence" value="ECO:0007669"/>
    <property type="project" value="InterPro"/>
</dbReference>
<dbReference type="GO" id="GO:0006357">
    <property type="term" value="P:regulation of transcription by RNA polymerase II"/>
    <property type="evidence" value="ECO:0007669"/>
    <property type="project" value="InterPro"/>
</dbReference>
<feature type="compositionally biased region" description="Basic and acidic residues" evidence="4">
    <location>
        <begin position="1"/>
        <end position="10"/>
    </location>
</feature>
<dbReference type="InterPro" id="IPR031658">
    <property type="entry name" value="Cyclin_C_2"/>
</dbReference>
<dbReference type="InterPro" id="IPR013763">
    <property type="entry name" value="Cyclin-like_dom"/>
</dbReference>
<gene>
    <name evidence="6" type="ORF">RI543_002420</name>
</gene>
<dbReference type="SMART" id="SM00385">
    <property type="entry name" value="CYCLIN"/>
    <property type="match status" value="1"/>
</dbReference>
<dbReference type="InterPro" id="IPR043198">
    <property type="entry name" value="Cyclin/Ssn8"/>
</dbReference>
<evidence type="ECO:0000256" key="4">
    <source>
        <dbReference type="SAM" id="MobiDB-lite"/>
    </source>
</evidence>
<dbReference type="Proteomes" id="UP001306508">
    <property type="component" value="Unassembled WGS sequence"/>
</dbReference>
<evidence type="ECO:0000313" key="7">
    <source>
        <dbReference type="Proteomes" id="UP001306508"/>
    </source>
</evidence>
<evidence type="ECO:0000313" key="6">
    <source>
        <dbReference type="EMBL" id="KAK5779881.1"/>
    </source>
</evidence>
<dbReference type="CDD" id="cd20525">
    <property type="entry name" value="CYCLIN_CCNH_rpt2"/>
    <property type="match status" value="1"/>
</dbReference>
<sequence length="407" mass="46983">MSSISAEKDTTTVSEDTNTGVTNIPNQNELSSNKEEIKRPKRVTDDDLYRRSSQYRLWSFTTDSLREKRFLVNENATLKVKDSLNKFIEDKQNSLSDIEIQTIKSKAVPVTPDEELKLVSFYAKKVQMIAQHLNLPTEVVATSIIFFKRFFLENSVTEFDPKDLVHTTIFLACKSENYFISVDSFAKKAKSKRDEILKYEFKLLESLKFTLLNHHPYKPLHGFYLDIQNVLHGKVDLNYMGKIYDKCKKKITDALLTDVVYHFTPPQITLAVFLNEDEQLIRRYLELKFSSTETNQFTDSTTTATTNNNNNNNNNANITENDDKKNGNKDEENKINLESLLNIILDCKKMIASYQTISTQDAKLIYAKIYYCKNPNVIVQKLKRKLEQASDGNSNKNTEHVDKKQST</sequence>
<comment type="similarity">
    <text evidence="1">Belongs to the cyclin family. Cyclin C subfamily.</text>
</comment>
<keyword evidence="7" id="KW-1185">Reference proteome</keyword>
<feature type="compositionally biased region" description="Basic and acidic residues" evidence="4">
    <location>
        <begin position="321"/>
        <end position="330"/>
    </location>
</feature>
<keyword evidence="2 3" id="KW-0195">Cyclin</keyword>
<dbReference type="GO" id="GO:0006351">
    <property type="term" value="P:DNA-templated transcription"/>
    <property type="evidence" value="ECO:0007669"/>
    <property type="project" value="InterPro"/>
</dbReference>
<comment type="caution">
    <text evidence="6">The sequence shown here is derived from an EMBL/GenBank/DDBJ whole genome shotgun (WGS) entry which is preliminary data.</text>
</comment>
<dbReference type="AlphaFoldDB" id="A0AAN7ZXU5"/>
<feature type="region of interest" description="Disordered" evidence="4">
    <location>
        <begin position="387"/>
        <end position="407"/>
    </location>
</feature>
<dbReference type="InterPro" id="IPR006671">
    <property type="entry name" value="Cyclin_N"/>
</dbReference>
<proteinExistence type="inferred from homology"/>
<feature type="compositionally biased region" description="Polar residues" evidence="4">
    <location>
        <begin position="11"/>
        <end position="31"/>
    </location>
</feature>
<dbReference type="PANTHER" id="PTHR10026">
    <property type="entry name" value="CYCLIN"/>
    <property type="match status" value="1"/>
</dbReference>
<feature type="compositionally biased region" description="Basic and acidic residues" evidence="4">
    <location>
        <begin position="32"/>
        <end position="41"/>
    </location>
</feature>
<feature type="domain" description="Cyclin-like" evidence="5">
    <location>
        <begin position="124"/>
        <end position="205"/>
    </location>
</feature>
<evidence type="ECO:0000256" key="1">
    <source>
        <dbReference type="ARBA" id="ARBA00008638"/>
    </source>
</evidence>
<dbReference type="CDD" id="cd20524">
    <property type="entry name" value="CYCLIN_CCNH_rpt1"/>
    <property type="match status" value="1"/>
</dbReference>
<dbReference type="Gene3D" id="1.10.472.10">
    <property type="entry name" value="Cyclin-like"/>
    <property type="match status" value="2"/>
</dbReference>
<dbReference type="SUPFAM" id="SSF47954">
    <property type="entry name" value="Cyclin-like"/>
    <property type="match status" value="2"/>
</dbReference>
<dbReference type="GO" id="GO:0016538">
    <property type="term" value="F:cyclin-dependent protein serine/threonine kinase regulator activity"/>
    <property type="evidence" value="ECO:0007669"/>
    <property type="project" value="InterPro"/>
</dbReference>
<dbReference type="FunFam" id="1.10.472.10:FF:000128">
    <property type="entry name" value="TFIIK subunit"/>
    <property type="match status" value="1"/>
</dbReference>
<name>A0AAN7ZXU5_9SACH</name>
<feature type="compositionally biased region" description="Basic and acidic residues" evidence="4">
    <location>
        <begin position="397"/>
        <end position="407"/>
    </location>
</feature>